<dbReference type="PANTHER" id="PTHR10815">
    <property type="entry name" value="METHYLATED-DNA--PROTEIN-CYSTEINE METHYLTRANSFERASE"/>
    <property type="match status" value="1"/>
</dbReference>
<proteinExistence type="inferred from homology"/>
<dbReference type="GO" id="GO:0032259">
    <property type="term" value="P:methylation"/>
    <property type="evidence" value="ECO:0007669"/>
    <property type="project" value="UniProtKB-KW"/>
</dbReference>
<name>A0A8J3AEF6_9BACI</name>
<dbReference type="InterPro" id="IPR014048">
    <property type="entry name" value="MethylDNA_cys_MeTrfase_DNA-bd"/>
</dbReference>
<dbReference type="SUPFAM" id="SSF53155">
    <property type="entry name" value="Methylated DNA-protein cysteine methyltransferase domain"/>
    <property type="match status" value="1"/>
</dbReference>
<dbReference type="FunFam" id="1.10.10.10:FF:000214">
    <property type="entry name" value="Methylated-DNA--protein-cysteine methyltransferase"/>
    <property type="match status" value="1"/>
</dbReference>
<dbReference type="InterPro" id="IPR036631">
    <property type="entry name" value="MGMT_N_sf"/>
</dbReference>
<dbReference type="InterPro" id="IPR036217">
    <property type="entry name" value="MethylDNA_cys_MeTrfase_DNAb"/>
</dbReference>
<reference evidence="12" key="1">
    <citation type="journal article" date="2019" name="Int. J. Syst. Evol. Microbiol.">
        <title>The Global Catalogue of Microorganisms (GCM) 10K type strain sequencing project: providing services to taxonomists for standard genome sequencing and annotation.</title>
        <authorList>
            <consortium name="The Broad Institute Genomics Platform"/>
            <consortium name="The Broad Institute Genome Sequencing Center for Infectious Disease"/>
            <person name="Wu L."/>
            <person name="Ma J."/>
        </authorList>
    </citation>
    <scope>NUCLEOTIDE SEQUENCE [LARGE SCALE GENOMIC DNA]</scope>
    <source>
        <strain evidence="12">CGMCC 1.14993</strain>
    </source>
</reference>
<gene>
    <name evidence="11" type="primary">adaB</name>
    <name evidence="11" type="ORF">GCM10007380_14910</name>
</gene>
<dbReference type="InterPro" id="IPR008332">
    <property type="entry name" value="MethylG_MeTrfase_N"/>
</dbReference>
<evidence type="ECO:0000259" key="10">
    <source>
        <dbReference type="Pfam" id="PF02870"/>
    </source>
</evidence>
<dbReference type="OrthoDB" id="9802228at2"/>
<dbReference type="Pfam" id="PF02870">
    <property type="entry name" value="Methyltransf_1N"/>
    <property type="match status" value="1"/>
</dbReference>
<evidence type="ECO:0000256" key="4">
    <source>
        <dbReference type="ARBA" id="ARBA00022603"/>
    </source>
</evidence>
<dbReference type="PROSITE" id="PS00374">
    <property type="entry name" value="MGMT"/>
    <property type="match status" value="1"/>
</dbReference>
<evidence type="ECO:0000256" key="7">
    <source>
        <dbReference type="ARBA" id="ARBA00023204"/>
    </source>
</evidence>
<protein>
    <recommendedName>
        <fullName evidence="3">methylated-DNA--[protein]-cysteine S-methyltransferase</fullName>
        <ecNumber evidence="3">2.1.1.63</ecNumber>
    </recommendedName>
</protein>
<dbReference type="NCBIfam" id="TIGR00589">
    <property type="entry name" value="ogt"/>
    <property type="match status" value="1"/>
</dbReference>
<dbReference type="SUPFAM" id="SSF46767">
    <property type="entry name" value="Methylated DNA-protein cysteine methyltransferase, C-terminal domain"/>
    <property type="match status" value="1"/>
</dbReference>
<dbReference type="GO" id="GO:0003908">
    <property type="term" value="F:methylated-DNA-[protein]-cysteine S-methyltransferase activity"/>
    <property type="evidence" value="ECO:0007669"/>
    <property type="project" value="UniProtKB-EC"/>
</dbReference>
<dbReference type="InterPro" id="IPR001497">
    <property type="entry name" value="MethylDNA_cys_MeTrfase_AS"/>
</dbReference>
<evidence type="ECO:0000313" key="12">
    <source>
        <dbReference type="Proteomes" id="UP000626244"/>
    </source>
</evidence>
<accession>A0A8J3AEF6</accession>
<comment type="catalytic activity">
    <reaction evidence="1">
        <text>a 4-O-methyl-thymidine in DNA + L-cysteinyl-[protein] = a thymidine in DNA + S-methyl-L-cysteinyl-[protein]</text>
        <dbReference type="Rhea" id="RHEA:53428"/>
        <dbReference type="Rhea" id="RHEA-COMP:10131"/>
        <dbReference type="Rhea" id="RHEA-COMP:10132"/>
        <dbReference type="Rhea" id="RHEA-COMP:13555"/>
        <dbReference type="Rhea" id="RHEA-COMP:13556"/>
        <dbReference type="ChEBI" id="CHEBI:29950"/>
        <dbReference type="ChEBI" id="CHEBI:82612"/>
        <dbReference type="ChEBI" id="CHEBI:137386"/>
        <dbReference type="ChEBI" id="CHEBI:137387"/>
        <dbReference type="EC" id="2.1.1.63"/>
    </reaction>
</comment>
<evidence type="ECO:0000313" key="11">
    <source>
        <dbReference type="EMBL" id="GGI12837.1"/>
    </source>
</evidence>
<evidence type="ECO:0000256" key="3">
    <source>
        <dbReference type="ARBA" id="ARBA00011918"/>
    </source>
</evidence>
<keyword evidence="4 11" id="KW-0489">Methyltransferase</keyword>
<dbReference type="Gene3D" id="3.30.160.70">
    <property type="entry name" value="Methylated DNA-protein cysteine methyltransferase domain"/>
    <property type="match status" value="1"/>
</dbReference>
<keyword evidence="6" id="KW-0227">DNA damage</keyword>
<feature type="domain" description="Methylguanine DNA methyltransferase ribonuclease-like" evidence="10">
    <location>
        <begin position="5"/>
        <end position="83"/>
    </location>
</feature>
<evidence type="ECO:0000256" key="2">
    <source>
        <dbReference type="ARBA" id="ARBA00008711"/>
    </source>
</evidence>
<evidence type="ECO:0000256" key="8">
    <source>
        <dbReference type="ARBA" id="ARBA00049348"/>
    </source>
</evidence>
<dbReference type="AlphaFoldDB" id="A0A8J3AEF6"/>
<dbReference type="GO" id="GO:0006281">
    <property type="term" value="P:DNA repair"/>
    <property type="evidence" value="ECO:0007669"/>
    <property type="project" value="UniProtKB-KW"/>
</dbReference>
<evidence type="ECO:0000259" key="9">
    <source>
        <dbReference type="Pfam" id="PF01035"/>
    </source>
</evidence>
<comment type="similarity">
    <text evidence="2">Belongs to the MGMT family.</text>
</comment>
<evidence type="ECO:0000256" key="5">
    <source>
        <dbReference type="ARBA" id="ARBA00022679"/>
    </source>
</evidence>
<evidence type="ECO:0000256" key="1">
    <source>
        <dbReference type="ARBA" id="ARBA00001286"/>
    </source>
</evidence>
<dbReference type="EMBL" id="BMHB01000001">
    <property type="protein sequence ID" value="GGI12837.1"/>
    <property type="molecule type" value="Genomic_DNA"/>
</dbReference>
<keyword evidence="7" id="KW-0234">DNA repair</keyword>
<feature type="domain" description="Methylated-DNA-[protein]-cysteine S-methyltransferase DNA binding" evidence="9">
    <location>
        <begin position="87"/>
        <end position="166"/>
    </location>
</feature>
<dbReference type="Proteomes" id="UP000626244">
    <property type="component" value="Unassembled WGS sequence"/>
</dbReference>
<sequence>MNHKIYWTLLTHRDWKIYIAATEAGLCFVGSLNQSFDELKEWAKKRFSNVELIENNGVLQSYSEEIIEFLKGDRQQFSIPMDFQGTQFQLEVWNALNNIQYGETKTYKDIADMINNPKAVRAVGTAIGKNPLLIMIPCHRVIGKNGTLTGYRGGLAMKKMLLKMEQQYKSV</sequence>
<dbReference type="Gene3D" id="1.10.10.10">
    <property type="entry name" value="Winged helix-like DNA-binding domain superfamily/Winged helix DNA-binding domain"/>
    <property type="match status" value="1"/>
</dbReference>
<dbReference type="EC" id="2.1.1.63" evidence="3"/>
<keyword evidence="12" id="KW-1185">Reference proteome</keyword>
<dbReference type="CDD" id="cd06445">
    <property type="entry name" value="ATase"/>
    <property type="match status" value="1"/>
</dbReference>
<dbReference type="InterPro" id="IPR036388">
    <property type="entry name" value="WH-like_DNA-bd_sf"/>
</dbReference>
<organism evidence="11 12">
    <name type="scientific">Gottfriedia solisilvae</name>
    <dbReference type="NCBI Taxonomy" id="1516104"/>
    <lineage>
        <taxon>Bacteria</taxon>
        <taxon>Bacillati</taxon>
        <taxon>Bacillota</taxon>
        <taxon>Bacilli</taxon>
        <taxon>Bacillales</taxon>
        <taxon>Bacillaceae</taxon>
        <taxon>Gottfriedia</taxon>
    </lineage>
</organism>
<comment type="catalytic activity">
    <reaction evidence="8">
        <text>a 6-O-methyl-2'-deoxyguanosine in DNA + L-cysteinyl-[protein] = S-methyl-L-cysteinyl-[protein] + a 2'-deoxyguanosine in DNA</text>
        <dbReference type="Rhea" id="RHEA:24000"/>
        <dbReference type="Rhea" id="RHEA-COMP:10131"/>
        <dbReference type="Rhea" id="RHEA-COMP:10132"/>
        <dbReference type="Rhea" id="RHEA-COMP:11367"/>
        <dbReference type="Rhea" id="RHEA-COMP:11368"/>
        <dbReference type="ChEBI" id="CHEBI:29950"/>
        <dbReference type="ChEBI" id="CHEBI:82612"/>
        <dbReference type="ChEBI" id="CHEBI:85445"/>
        <dbReference type="ChEBI" id="CHEBI:85448"/>
        <dbReference type="EC" id="2.1.1.63"/>
    </reaction>
</comment>
<comment type="caution">
    <text evidence="11">The sequence shown here is derived from an EMBL/GenBank/DDBJ whole genome shotgun (WGS) entry which is preliminary data.</text>
</comment>
<dbReference type="PANTHER" id="PTHR10815:SF12">
    <property type="entry name" value="METHYLATED-DNA--PROTEIN-CYSTEINE METHYLTRANSFERASE, INDUCIBLE"/>
    <property type="match status" value="1"/>
</dbReference>
<keyword evidence="5" id="KW-0808">Transferase</keyword>
<dbReference type="RefSeq" id="WP_087997878.1">
    <property type="nucleotide sequence ID" value="NZ_BMHB01000001.1"/>
</dbReference>
<evidence type="ECO:0000256" key="6">
    <source>
        <dbReference type="ARBA" id="ARBA00022763"/>
    </source>
</evidence>
<dbReference type="Pfam" id="PF01035">
    <property type="entry name" value="DNA_binding_1"/>
    <property type="match status" value="1"/>
</dbReference>